<dbReference type="AlphaFoldDB" id="A0A081RDG4"/>
<feature type="domain" description="HTH iclR-type" evidence="4">
    <location>
        <begin position="14"/>
        <end position="74"/>
    </location>
</feature>
<dbReference type="Pfam" id="PF09339">
    <property type="entry name" value="HTH_IclR"/>
    <property type="match status" value="1"/>
</dbReference>
<keyword evidence="2" id="KW-0238">DNA-binding</keyword>
<dbReference type="InterPro" id="IPR036390">
    <property type="entry name" value="WH_DNA-bd_sf"/>
</dbReference>
<dbReference type="InterPro" id="IPR005471">
    <property type="entry name" value="Tscrpt_reg_IclR_N"/>
</dbReference>
<dbReference type="GO" id="GO:0003677">
    <property type="term" value="F:DNA binding"/>
    <property type="evidence" value="ECO:0007669"/>
    <property type="project" value="UniProtKB-KW"/>
</dbReference>
<dbReference type="SUPFAM" id="SSF55781">
    <property type="entry name" value="GAF domain-like"/>
    <property type="match status" value="1"/>
</dbReference>
<evidence type="ECO:0000313" key="6">
    <source>
        <dbReference type="EMBL" id="KEQ53237.1"/>
    </source>
</evidence>
<gene>
    <name evidence="6" type="ORF">BV95_02521</name>
</gene>
<dbReference type="InterPro" id="IPR036388">
    <property type="entry name" value="WH-like_DNA-bd_sf"/>
</dbReference>
<dbReference type="OrthoDB" id="9807558at2"/>
<keyword evidence="1" id="KW-0805">Transcription regulation</keyword>
<sequence length="257" mass="28004">MQQATLAESRTRGPKAITRVLDLLALLAGKQDGMSLTELSAIMAVPKSTFIDTLRGLCDMHYLSCQEGRYRLGPAAYHFASRITRHWSAPEMIRAEVKQLAAETRESVGFAIADWEIGQAIYTEASNSPQPVRYAMQAGLRAPLYASAAGRVLMAYAPTEQAEDYLAHAQLRQLTENTRTDPDAIRAALVEIRERGYCASFGEMLSDTAALAVPVSGPDGDLLGALMLAAPLDRMKQNFERLLNATLEAGRRASAES</sequence>
<dbReference type="Proteomes" id="UP000028411">
    <property type="component" value="Unassembled WGS sequence"/>
</dbReference>
<dbReference type="EMBL" id="JFHR01000026">
    <property type="protein sequence ID" value="KEQ53237.1"/>
    <property type="molecule type" value="Genomic_DNA"/>
</dbReference>
<dbReference type="PANTHER" id="PTHR30136:SF35">
    <property type="entry name" value="HTH-TYPE TRANSCRIPTIONAL REGULATOR RV1719"/>
    <property type="match status" value="1"/>
</dbReference>
<name>A0A081RDG4_SPHCR</name>
<evidence type="ECO:0000256" key="3">
    <source>
        <dbReference type="ARBA" id="ARBA00023163"/>
    </source>
</evidence>
<comment type="caution">
    <text evidence="6">The sequence shown here is derived from an EMBL/GenBank/DDBJ whole genome shotgun (WGS) entry which is preliminary data.</text>
</comment>
<accession>A0A081RDG4</accession>
<dbReference type="InterPro" id="IPR014757">
    <property type="entry name" value="Tscrpt_reg_IclR_C"/>
</dbReference>
<dbReference type="GO" id="GO:0045892">
    <property type="term" value="P:negative regulation of DNA-templated transcription"/>
    <property type="evidence" value="ECO:0007669"/>
    <property type="project" value="TreeGrafter"/>
</dbReference>
<proteinExistence type="predicted"/>
<organism evidence="6 7">
    <name type="scientific">Sphingobium chlorophenolicum</name>
    <dbReference type="NCBI Taxonomy" id="46429"/>
    <lineage>
        <taxon>Bacteria</taxon>
        <taxon>Pseudomonadati</taxon>
        <taxon>Pseudomonadota</taxon>
        <taxon>Alphaproteobacteria</taxon>
        <taxon>Sphingomonadales</taxon>
        <taxon>Sphingomonadaceae</taxon>
        <taxon>Sphingobium</taxon>
    </lineage>
</organism>
<feature type="domain" description="IclR-ED" evidence="5">
    <location>
        <begin position="75"/>
        <end position="257"/>
    </location>
</feature>
<protein>
    <submittedName>
        <fullName evidence="6">Transcriptional regulator, IclR family</fullName>
    </submittedName>
</protein>
<dbReference type="RefSeq" id="WP_037452161.1">
    <property type="nucleotide sequence ID" value="NZ_JFHR01000026.1"/>
</dbReference>
<dbReference type="PROSITE" id="PS51077">
    <property type="entry name" value="HTH_ICLR"/>
    <property type="match status" value="1"/>
</dbReference>
<evidence type="ECO:0000259" key="5">
    <source>
        <dbReference type="PROSITE" id="PS51078"/>
    </source>
</evidence>
<dbReference type="SUPFAM" id="SSF46785">
    <property type="entry name" value="Winged helix' DNA-binding domain"/>
    <property type="match status" value="1"/>
</dbReference>
<dbReference type="InterPro" id="IPR050707">
    <property type="entry name" value="HTH_MetabolicPath_Reg"/>
</dbReference>
<evidence type="ECO:0000256" key="1">
    <source>
        <dbReference type="ARBA" id="ARBA00023015"/>
    </source>
</evidence>
<dbReference type="GO" id="GO:0003700">
    <property type="term" value="F:DNA-binding transcription factor activity"/>
    <property type="evidence" value="ECO:0007669"/>
    <property type="project" value="TreeGrafter"/>
</dbReference>
<dbReference type="Gene3D" id="3.30.450.40">
    <property type="match status" value="1"/>
</dbReference>
<dbReference type="eggNOG" id="COG1414">
    <property type="taxonomic scope" value="Bacteria"/>
</dbReference>
<evidence type="ECO:0000256" key="2">
    <source>
        <dbReference type="ARBA" id="ARBA00023125"/>
    </source>
</evidence>
<dbReference type="PATRIC" id="fig|46429.4.peg.2499"/>
<dbReference type="PROSITE" id="PS51078">
    <property type="entry name" value="ICLR_ED"/>
    <property type="match status" value="1"/>
</dbReference>
<evidence type="ECO:0000259" key="4">
    <source>
        <dbReference type="PROSITE" id="PS51077"/>
    </source>
</evidence>
<keyword evidence="3" id="KW-0804">Transcription</keyword>
<reference evidence="6 7" key="1">
    <citation type="submission" date="2014-02" db="EMBL/GenBank/DDBJ databases">
        <title>Whole genome sequence of Sphingobium chlorophenolicum NBRC 16172.</title>
        <authorList>
            <person name="Gan H.M."/>
            <person name="Gan H.Y."/>
            <person name="Chew T.H."/>
            <person name="Savka M.A."/>
        </authorList>
    </citation>
    <scope>NUCLEOTIDE SEQUENCE [LARGE SCALE GENOMIC DNA]</scope>
    <source>
        <strain evidence="6 7">NBRC 16172</strain>
    </source>
</reference>
<dbReference type="PANTHER" id="PTHR30136">
    <property type="entry name" value="HELIX-TURN-HELIX TRANSCRIPTIONAL REGULATOR, ICLR FAMILY"/>
    <property type="match status" value="1"/>
</dbReference>
<dbReference type="InterPro" id="IPR029016">
    <property type="entry name" value="GAF-like_dom_sf"/>
</dbReference>
<evidence type="ECO:0000313" key="7">
    <source>
        <dbReference type="Proteomes" id="UP000028411"/>
    </source>
</evidence>
<dbReference type="Gene3D" id="1.10.10.10">
    <property type="entry name" value="Winged helix-like DNA-binding domain superfamily/Winged helix DNA-binding domain"/>
    <property type="match status" value="1"/>
</dbReference>
<dbReference type="SMART" id="SM00346">
    <property type="entry name" value="HTH_ICLR"/>
    <property type="match status" value="1"/>
</dbReference>
<dbReference type="Pfam" id="PF01614">
    <property type="entry name" value="IclR_C"/>
    <property type="match status" value="1"/>
</dbReference>